<evidence type="ECO:0000256" key="2">
    <source>
        <dbReference type="ARBA" id="ARBA00023004"/>
    </source>
</evidence>
<name>A0A9N9HLR6_9GLOM</name>
<keyword evidence="5" id="KW-0812">Transmembrane</keyword>
<dbReference type="PROSITE" id="PS00086">
    <property type="entry name" value="CYTOCHROME_P450"/>
    <property type="match status" value="1"/>
</dbReference>
<dbReference type="PANTHER" id="PTHR24301">
    <property type="entry name" value="THROMBOXANE-A SYNTHASE"/>
    <property type="match status" value="1"/>
</dbReference>
<evidence type="ECO:0000313" key="6">
    <source>
        <dbReference type="EMBL" id="CAG8688513.1"/>
    </source>
</evidence>
<evidence type="ECO:0000256" key="1">
    <source>
        <dbReference type="ARBA" id="ARBA00022723"/>
    </source>
</evidence>
<dbReference type="OrthoDB" id="1470350at2759"/>
<keyword evidence="2 3" id="KW-0408">Iron</keyword>
<keyword evidence="4" id="KW-0560">Oxidoreductase</keyword>
<dbReference type="Proteomes" id="UP000789759">
    <property type="component" value="Unassembled WGS sequence"/>
</dbReference>
<dbReference type="InterPro" id="IPR017972">
    <property type="entry name" value="Cyt_P450_CS"/>
</dbReference>
<keyword evidence="4" id="KW-0503">Monooxygenase</keyword>
<dbReference type="PRINTS" id="PR00463">
    <property type="entry name" value="EP450I"/>
</dbReference>
<keyword evidence="7" id="KW-1185">Reference proteome</keyword>
<dbReference type="GO" id="GO:0005506">
    <property type="term" value="F:iron ion binding"/>
    <property type="evidence" value="ECO:0007669"/>
    <property type="project" value="InterPro"/>
</dbReference>
<feature type="binding site" description="axial binding residue" evidence="3">
    <location>
        <position position="494"/>
    </location>
    <ligand>
        <name>heme</name>
        <dbReference type="ChEBI" id="CHEBI:30413"/>
    </ligand>
    <ligandPart>
        <name>Fe</name>
        <dbReference type="ChEBI" id="CHEBI:18248"/>
    </ligandPart>
</feature>
<evidence type="ECO:0000256" key="5">
    <source>
        <dbReference type="SAM" id="Phobius"/>
    </source>
</evidence>
<dbReference type="AlphaFoldDB" id="A0A9N9HLR6"/>
<reference evidence="6" key="1">
    <citation type="submission" date="2021-06" db="EMBL/GenBank/DDBJ databases">
        <authorList>
            <person name="Kallberg Y."/>
            <person name="Tangrot J."/>
            <person name="Rosling A."/>
        </authorList>
    </citation>
    <scope>NUCLEOTIDE SEQUENCE</scope>
    <source>
        <strain evidence="6">FL966</strain>
    </source>
</reference>
<dbReference type="InterPro" id="IPR036396">
    <property type="entry name" value="Cyt_P450_sf"/>
</dbReference>
<proteinExistence type="inferred from homology"/>
<dbReference type="GO" id="GO:0020037">
    <property type="term" value="F:heme binding"/>
    <property type="evidence" value="ECO:0007669"/>
    <property type="project" value="InterPro"/>
</dbReference>
<dbReference type="PRINTS" id="PR00385">
    <property type="entry name" value="P450"/>
</dbReference>
<feature type="transmembrane region" description="Helical" evidence="5">
    <location>
        <begin position="49"/>
        <end position="69"/>
    </location>
</feature>
<protein>
    <submittedName>
        <fullName evidence="6">3128_t:CDS:1</fullName>
    </submittedName>
</protein>
<keyword evidence="1 3" id="KW-0479">Metal-binding</keyword>
<dbReference type="InterPro" id="IPR001128">
    <property type="entry name" value="Cyt_P450"/>
</dbReference>
<evidence type="ECO:0000256" key="4">
    <source>
        <dbReference type="RuleBase" id="RU000461"/>
    </source>
</evidence>
<evidence type="ECO:0000256" key="3">
    <source>
        <dbReference type="PIRSR" id="PIRSR602401-1"/>
    </source>
</evidence>
<organism evidence="6 7">
    <name type="scientific">Cetraspora pellucida</name>
    <dbReference type="NCBI Taxonomy" id="1433469"/>
    <lineage>
        <taxon>Eukaryota</taxon>
        <taxon>Fungi</taxon>
        <taxon>Fungi incertae sedis</taxon>
        <taxon>Mucoromycota</taxon>
        <taxon>Glomeromycotina</taxon>
        <taxon>Glomeromycetes</taxon>
        <taxon>Diversisporales</taxon>
        <taxon>Gigasporaceae</taxon>
        <taxon>Cetraspora</taxon>
    </lineage>
</organism>
<dbReference type="InterPro" id="IPR002401">
    <property type="entry name" value="Cyt_P450_E_grp-I"/>
</dbReference>
<keyword evidence="5" id="KW-0472">Membrane</keyword>
<keyword evidence="5" id="KW-1133">Transmembrane helix</keyword>
<dbReference type="SUPFAM" id="SSF48264">
    <property type="entry name" value="Cytochrome P450"/>
    <property type="match status" value="1"/>
</dbReference>
<dbReference type="GO" id="GO:0004497">
    <property type="term" value="F:monooxygenase activity"/>
    <property type="evidence" value="ECO:0007669"/>
    <property type="project" value="UniProtKB-KW"/>
</dbReference>
<comment type="caution">
    <text evidence="6">The sequence shown here is derived from an EMBL/GenBank/DDBJ whole genome shotgun (WGS) entry which is preliminary data.</text>
</comment>
<sequence length="554" mass="64520">MLTFSDAIYKFFSKYLDFPLLLSLLLIYFAIYPYLNFFKSRKNRAPGPIPLPFIGHLYILFGNIAVNFYKLTNKYGGICELEMFGFRTVLVADPNFLKDLFSPSVHSPFLRRIPLLPGFKELGMDKEGLLLNLDIPKWRHNRKFFQQSLSPPSFIELSTLYTRECCEEMMTYWDDVKNTQVVRLDEWYRAFTSDMMGLVAAGSKEDSLKIQYKKTVGNNAKISFELENDIDDLNNLSNGEQYRRLRSDYSDAVAFFVFIPKFVWNLPWFNKKCKYFRQILINLTEFEIKFIKERKAMIEEQKYINSTINNSTINDTNKWSGTKVRSDFLTMLLTMNNDSNPSPEDIKQNIREMFGAGTGTTTTTLCIVAYLLAKHPEVEKRMVKEILSVVGPTKNIGSYDLSKLVYTEGVIYEAMRLYPIAPITFRYTPDVPTQIDGYNFPPNTIFGINLAHIQRNEKYFKDPEIFNPERFLGNWRETLPTFAFSPFGQGMKSCPGKHFAMTETKVILATIYRKYTFKLVNSKEPLHLKFNLVNDITKLEYQKSISHFHNIPCF</sequence>
<dbReference type="EMBL" id="CAJVQA010009682">
    <property type="protein sequence ID" value="CAG8688513.1"/>
    <property type="molecule type" value="Genomic_DNA"/>
</dbReference>
<comment type="cofactor">
    <cofactor evidence="3">
        <name>heme</name>
        <dbReference type="ChEBI" id="CHEBI:30413"/>
    </cofactor>
</comment>
<dbReference type="PANTHER" id="PTHR24301:SF2">
    <property type="entry name" value="THROMBOXANE-A SYNTHASE"/>
    <property type="match status" value="1"/>
</dbReference>
<accession>A0A9N9HLR6</accession>
<dbReference type="GO" id="GO:0016705">
    <property type="term" value="F:oxidoreductase activity, acting on paired donors, with incorporation or reduction of molecular oxygen"/>
    <property type="evidence" value="ECO:0007669"/>
    <property type="project" value="InterPro"/>
</dbReference>
<keyword evidence="3 4" id="KW-0349">Heme</keyword>
<comment type="similarity">
    <text evidence="4">Belongs to the cytochrome P450 family.</text>
</comment>
<dbReference type="Pfam" id="PF00067">
    <property type="entry name" value="p450"/>
    <property type="match status" value="1"/>
</dbReference>
<feature type="transmembrane region" description="Helical" evidence="5">
    <location>
        <begin position="20"/>
        <end position="37"/>
    </location>
</feature>
<dbReference type="Gene3D" id="1.10.630.10">
    <property type="entry name" value="Cytochrome P450"/>
    <property type="match status" value="1"/>
</dbReference>
<gene>
    <name evidence="6" type="ORF">CPELLU_LOCUS11161</name>
</gene>
<evidence type="ECO:0000313" key="7">
    <source>
        <dbReference type="Proteomes" id="UP000789759"/>
    </source>
</evidence>